<comment type="caution">
    <text evidence="1">The sequence shown here is derived from an EMBL/GenBank/DDBJ whole genome shotgun (WGS) entry which is preliminary data.</text>
</comment>
<evidence type="ECO:0000313" key="1">
    <source>
        <dbReference type="EMBL" id="MCI62664.1"/>
    </source>
</evidence>
<accession>A0A392TPV4</accession>
<reference evidence="1 2" key="1">
    <citation type="journal article" date="2018" name="Front. Plant Sci.">
        <title>Red Clover (Trifolium pratense) and Zigzag Clover (T. medium) - A Picture of Genomic Similarities and Differences.</title>
        <authorList>
            <person name="Dluhosova J."/>
            <person name="Istvanek J."/>
            <person name="Nedelnik J."/>
            <person name="Repkova J."/>
        </authorList>
    </citation>
    <scope>NUCLEOTIDE SEQUENCE [LARGE SCALE GENOMIC DNA]</scope>
    <source>
        <strain evidence="2">cv. 10/8</strain>
        <tissue evidence="1">Leaf</tissue>
    </source>
</reference>
<keyword evidence="2" id="KW-1185">Reference proteome</keyword>
<dbReference type="Proteomes" id="UP000265520">
    <property type="component" value="Unassembled WGS sequence"/>
</dbReference>
<name>A0A392TPV4_9FABA</name>
<sequence length="14" mass="1308">ISASLSAACMIGIA</sequence>
<feature type="non-terminal residue" evidence="1">
    <location>
        <position position="1"/>
    </location>
</feature>
<organism evidence="1 2">
    <name type="scientific">Trifolium medium</name>
    <dbReference type="NCBI Taxonomy" id="97028"/>
    <lineage>
        <taxon>Eukaryota</taxon>
        <taxon>Viridiplantae</taxon>
        <taxon>Streptophyta</taxon>
        <taxon>Embryophyta</taxon>
        <taxon>Tracheophyta</taxon>
        <taxon>Spermatophyta</taxon>
        <taxon>Magnoliopsida</taxon>
        <taxon>eudicotyledons</taxon>
        <taxon>Gunneridae</taxon>
        <taxon>Pentapetalae</taxon>
        <taxon>rosids</taxon>
        <taxon>fabids</taxon>
        <taxon>Fabales</taxon>
        <taxon>Fabaceae</taxon>
        <taxon>Papilionoideae</taxon>
        <taxon>50 kb inversion clade</taxon>
        <taxon>NPAAA clade</taxon>
        <taxon>Hologalegina</taxon>
        <taxon>IRL clade</taxon>
        <taxon>Trifolieae</taxon>
        <taxon>Trifolium</taxon>
    </lineage>
</organism>
<dbReference type="EMBL" id="LXQA010622997">
    <property type="protein sequence ID" value="MCI62664.1"/>
    <property type="molecule type" value="Genomic_DNA"/>
</dbReference>
<protein>
    <submittedName>
        <fullName evidence="1">Uncharacterized protein</fullName>
    </submittedName>
</protein>
<evidence type="ECO:0000313" key="2">
    <source>
        <dbReference type="Proteomes" id="UP000265520"/>
    </source>
</evidence>
<proteinExistence type="predicted"/>